<evidence type="ECO:0000256" key="1">
    <source>
        <dbReference type="SAM" id="Phobius"/>
    </source>
</evidence>
<dbReference type="EMBL" id="PPPX01000011">
    <property type="protein sequence ID" value="POA08842.1"/>
    <property type="molecule type" value="Genomic_DNA"/>
</dbReference>
<keyword evidence="3" id="KW-1185">Reference proteome</keyword>
<comment type="caution">
    <text evidence="2">The sequence shown here is derived from an EMBL/GenBank/DDBJ whole genome shotgun (WGS) entry which is preliminary data.</text>
</comment>
<feature type="transmembrane region" description="Helical" evidence="1">
    <location>
        <begin position="170"/>
        <end position="188"/>
    </location>
</feature>
<dbReference type="Proteomes" id="UP000242712">
    <property type="component" value="Unassembled WGS sequence"/>
</dbReference>
<name>A0A2K4FBV2_9STAP</name>
<keyword evidence="1" id="KW-0812">Transmembrane</keyword>
<sequence length="195" mass="22223">MNFNSVIKYYAFWKIGVWFIGLALLCCSVLILPSIVSIVIAIVFLLSMMALNFLKVRWNLAQGHLKLSSGLAYTLLILMSVFYVLLLGPLIYYFGREESSPILYLSTLSMFFIVILEYILKVSANLSDAIQVKMISNQQAKRWLGSILIILGASLIAILLGVYYTNWPTITISTIIFIGFTFVLIYYLRKYQVEE</sequence>
<evidence type="ECO:0000313" key="3">
    <source>
        <dbReference type="Proteomes" id="UP000242712"/>
    </source>
</evidence>
<dbReference type="RefSeq" id="WP_103371804.1">
    <property type="nucleotide sequence ID" value="NZ_CBCRVO010000003.1"/>
</dbReference>
<evidence type="ECO:0000313" key="2">
    <source>
        <dbReference type="EMBL" id="POA08842.1"/>
    </source>
</evidence>
<organism evidence="2 3">
    <name type="scientific">Staphylococcus argensis</name>
    <dbReference type="NCBI Taxonomy" id="1607738"/>
    <lineage>
        <taxon>Bacteria</taxon>
        <taxon>Bacillati</taxon>
        <taxon>Bacillota</taxon>
        <taxon>Bacilli</taxon>
        <taxon>Bacillales</taxon>
        <taxon>Staphylococcaceae</taxon>
        <taxon>Staphylococcus</taxon>
    </lineage>
</organism>
<reference evidence="2 3" key="1">
    <citation type="submission" date="2017-08" db="EMBL/GenBank/DDBJ databases">
        <title>Draft genome sequences of 64 type strains of genus Staph aureus.</title>
        <authorList>
            <person name="Cole K."/>
            <person name="Golubchik T."/>
            <person name="Russell J."/>
            <person name="Foster D."/>
            <person name="Llewelyn M."/>
            <person name="Wilson D."/>
            <person name="Crook D."/>
            <person name="Paul J."/>
        </authorList>
    </citation>
    <scope>NUCLEOTIDE SEQUENCE [LARGE SCALE GENOMIC DNA]</scope>
    <source>
        <strain evidence="2 3">DSM 29875</strain>
    </source>
</reference>
<feature type="transmembrane region" description="Helical" evidence="1">
    <location>
        <begin position="70"/>
        <end position="95"/>
    </location>
</feature>
<dbReference type="AlphaFoldDB" id="A0A2K4FBV2"/>
<gene>
    <name evidence="2" type="ORF">CD039_07585</name>
</gene>
<feature type="transmembrane region" description="Helical" evidence="1">
    <location>
        <begin position="12"/>
        <end position="32"/>
    </location>
</feature>
<dbReference type="GeneID" id="98298211"/>
<keyword evidence="1" id="KW-1133">Transmembrane helix</keyword>
<feature type="transmembrane region" description="Helical" evidence="1">
    <location>
        <begin position="101"/>
        <end position="122"/>
    </location>
</feature>
<dbReference type="OrthoDB" id="9945811at2"/>
<proteinExistence type="predicted"/>
<accession>A0A2K4FBV2</accession>
<protein>
    <submittedName>
        <fullName evidence="2">Uncharacterized protein</fullName>
    </submittedName>
</protein>
<keyword evidence="1" id="KW-0472">Membrane</keyword>
<feature type="transmembrane region" description="Helical" evidence="1">
    <location>
        <begin position="143"/>
        <end position="164"/>
    </location>
</feature>